<evidence type="ECO:0000256" key="1">
    <source>
        <dbReference type="SAM" id="MobiDB-lite"/>
    </source>
</evidence>
<evidence type="ECO:0000256" key="2">
    <source>
        <dbReference type="SAM" id="SignalP"/>
    </source>
</evidence>
<dbReference type="AlphaFoldDB" id="A0A183TRB4"/>
<organism evidence="5">
    <name type="scientific">Schistocephalus solidus</name>
    <name type="common">Tapeworm</name>
    <dbReference type="NCBI Taxonomy" id="70667"/>
    <lineage>
        <taxon>Eukaryota</taxon>
        <taxon>Metazoa</taxon>
        <taxon>Spiralia</taxon>
        <taxon>Lophotrochozoa</taxon>
        <taxon>Platyhelminthes</taxon>
        <taxon>Cestoda</taxon>
        <taxon>Eucestoda</taxon>
        <taxon>Diphyllobothriidea</taxon>
        <taxon>Diphyllobothriidae</taxon>
        <taxon>Schistocephalus</taxon>
    </lineage>
</organism>
<reference evidence="5" key="1">
    <citation type="submission" date="2016-06" db="UniProtKB">
        <authorList>
            <consortium name="WormBaseParasite"/>
        </authorList>
    </citation>
    <scope>IDENTIFICATION</scope>
</reference>
<gene>
    <name evidence="3" type="ORF">SSLN_LOCUS19013</name>
</gene>
<reference evidence="3 4" key="2">
    <citation type="submission" date="2018-11" db="EMBL/GenBank/DDBJ databases">
        <authorList>
            <consortium name="Pathogen Informatics"/>
        </authorList>
    </citation>
    <scope>NUCLEOTIDE SEQUENCE [LARGE SCALE GENOMIC DNA]</scope>
    <source>
        <strain evidence="3 4">NST_G2</strain>
    </source>
</reference>
<evidence type="ECO:0000313" key="4">
    <source>
        <dbReference type="Proteomes" id="UP000275846"/>
    </source>
</evidence>
<name>A0A183TRB4_SCHSO</name>
<dbReference type="EMBL" id="UYSU01045974">
    <property type="protein sequence ID" value="VDM05399.1"/>
    <property type="molecule type" value="Genomic_DNA"/>
</dbReference>
<proteinExistence type="predicted"/>
<sequence length="230" mass="25578">MRVLFCFVGVLFLVALVVEKGIAYPSTLKQTEMLLLSTEADGVTEGSVPEAITKYGQGQSSDEMEVRLTKFESEDNVEFDNDNDMGNDELDDVEEEEDTEEAEDEVEEEGSQDVEDDAEGDDLAAGGLGAVNHIKIAVVCHTGRRLGTRINEHKLAIHRRDPLSLVFAHAVDCNHRFNWEGTEVVAMACTKQAREFLKAWHSSTNNINRHVDLDAHYEGLRARSTDLCPP</sequence>
<keyword evidence="4" id="KW-1185">Reference proteome</keyword>
<dbReference type="WBParaSite" id="SSLN_0001973501-mRNA-1">
    <property type="protein sequence ID" value="SSLN_0001973501-mRNA-1"/>
    <property type="gene ID" value="SSLN_0001973501"/>
</dbReference>
<dbReference type="OrthoDB" id="6274432at2759"/>
<feature type="chain" id="PRO_5043141625" evidence="2">
    <location>
        <begin position="24"/>
        <end position="230"/>
    </location>
</feature>
<keyword evidence="2" id="KW-0732">Signal</keyword>
<protein>
    <submittedName>
        <fullName evidence="5">Secreted protein</fullName>
    </submittedName>
</protein>
<feature type="signal peptide" evidence="2">
    <location>
        <begin position="1"/>
        <end position="23"/>
    </location>
</feature>
<accession>A0A183TRB4</accession>
<evidence type="ECO:0000313" key="5">
    <source>
        <dbReference type="WBParaSite" id="SSLN_0001973501-mRNA-1"/>
    </source>
</evidence>
<feature type="compositionally biased region" description="Acidic residues" evidence="1">
    <location>
        <begin position="74"/>
        <end position="122"/>
    </location>
</feature>
<evidence type="ECO:0000313" key="3">
    <source>
        <dbReference type="EMBL" id="VDM05399.1"/>
    </source>
</evidence>
<feature type="region of interest" description="Disordered" evidence="1">
    <location>
        <begin position="72"/>
        <end position="125"/>
    </location>
</feature>
<dbReference type="Proteomes" id="UP000275846">
    <property type="component" value="Unassembled WGS sequence"/>
</dbReference>